<name>M7Z2C6_TRIUA</name>
<dbReference type="InterPro" id="IPR050317">
    <property type="entry name" value="Plant_Fungal_Acyltransferase"/>
</dbReference>
<dbReference type="AlphaFoldDB" id="M7Z2C6"/>
<dbReference type="SUPFAM" id="SSF52777">
    <property type="entry name" value="CoA-dependent acyltransferases"/>
    <property type="match status" value="1"/>
</dbReference>
<dbReference type="Gene3D" id="3.30.559.10">
    <property type="entry name" value="Chloramphenicol acetyltransferase-like domain"/>
    <property type="match status" value="2"/>
</dbReference>
<evidence type="ECO:0000313" key="4">
    <source>
        <dbReference type="EMBL" id="EMS54072.1"/>
    </source>
</evidence>
<evidence type="ECO:0000256" key="2">
    <source>
        <dbReference type="ARBA" id="ARBA00022679"/>
    </source>
</evidence>
<dbReference type="STRING" id="4572.M7Z2C6"/>
<dbReference type="GO" id="GO:0016747">
    <property type="term" value="F:acyltransferase activity, transferring groups other than amino-acyl groups"/>
    <property type="evidence" value="ECO:0007669"/>
    <property type="project" value="UniProtKB-ARBA"/>
</dbReference>
<dbReference type="eggNOG" id="ENOG502QTJX">
    <property type="taxonomic scope" value="Eukaryota"/>
</dbReference>
<organism evidence="4">
    <name type="scientific">Triticum urartu</name>
    <name type="common">Red wild einkorn</name>
    <name type="synonym">Crithodium urartu</name>
    <dbReference type="NCBI Taxonomy" id="4572"/>
    <lineage>
        <taxon>Eukaryota</taxon>
        <taxon>Viridiplantae</taxon>
        <taxon>Streptophyta</taxon>
        <taxon>Embryophyta</taxon>
        <taxon>Tracheophyta</taxon>
        <taxon>Spermatophyta</taxon>
        <taxon>Magnoliopsida</taxon>
        <taxon>Liliopsida</taxon>
        <taxon>Poales</taxon>
        <taxon>Poaceae</taxon>
        <taxon>BOP clade</taxon>
        <taxon>Pooideae</taxon>
        <taxon>Triticodae</taxon>
        <taxon>Triticeae</taxon>
        <taxon>Triticinae</taxon>
        <taxon>Triticum</taxon>
    </lineage>
</organism>
<gene>
    <name evidence="4" type="ORF">TRIUR3_30126</name>
</gene>
<dbReference type="InterPro" id="IPR023213">
    <property type="entry name" value="CAT-like_dom_sf"/>
</dbReference>
<dbReference type="EMBL" id="KD186537">
    <property type="protein sequence ID" value="EMS54072.1"/>
    <property type="molecule type" value="Genomic_DNA"/>
</dbReference>
<dbReference type="OMA" id="GNAMFWL"/>
<dbReference type="Pfam" id="PF02458">
    <property type="entry name" value="Transferase"/>
    <property type="match status" value="2"/>
</dbReference>
<evidence type="ECO:0000256" key="1">
    <source>
        <dbReference type="ARBA" id="ARBA00009861"/>
    </source>
</evidence>
<evidence type="ECO:0000256" key="3">
    <source>
        <dbReference type="ARBA" id="ARBA00023315"/>
    </source>
</evidence>
<reference evidence="4" key="1">
    <citation type="journal article" date="2013" name="Nature">
        <title>Draft genome of the wheat A-genome progenitor Triticum urartu.</title>
        <authorList>
            <person name="Ling H.Q."/>
            <person name="Zhao S."/>
            <person name="Liu D."/>
            <person name="Wang J."/>
            <person name="Sun H."/>
            <person name="Zhang C."/>
            <person name="Fan H."/>
            <person name="Li D."/>
            <person name="Dong L."/>
            <person name="Tao Y."/>
            <person name="Gao C."/>
            <person name="Wu H."/>
            <person name="Li Y."/>
            <person name="Cui Y."/>
            <person name="Guo X."/>
            <person name="Zheng S."/>
            <person name="Wang B."/>
            <person name="Yu K."/>
            <person name="Liang Q."/>
            <person name="Yang W."/>
            <person name="Lou X."/>
            <person name="Chen J."/>
            <person name="Feng M."/>
            <person name="Jian J."/>
            <person name="Zhang X."/>
            <person name="Luo G."/>
            <person name="Jiang Y."/>
            <person name="Liu J."/>
            <person name="Wang Z."/>
            <person name="Sha Y."/>
            <person name="Zhang B."/>
            <person name="Wu H."/>
            <person name="Tang D."/>
            <person name="Shen Q."/>
            <person name="Xue P."/>
            <person name="Zou S."/>
            <person name="Wang X."/>
            <person name="Liu X."/>
            <person name="Wang F."/>
            <person name="Yang Y."/>
            <person name="An X."/>
            <person name="Dong Z."/>
            <person name="Zhang K."/>
            <person name="Zhang X."/>
            <person name="Luo M.C."/>
            <person name="Dvorak J."/>
            <person name="Tong Y."/>
            <person name="Wang J."/>
            <person name="Yang H."/>
            <person name="Li Z."/>
            <person name="Wang D."/>
            <person name="Zhang A."/>
            <person name="Wang J."/>
        </authorList>
    </citation>
    <scope>NUCLEOTIDE SEQUENCE</scope>
</reference>
<dbReference type="PANTHER" id="PTHR31642">
    <property type="entry name" value="TRICHOTHECENE 3-O-ACETYLTRANSFERASE"/>
    <property type="match status" value="1"/>
</dbReference>
<keyword evidence="2 4" id="KW-0808">Transferase</keyword>
<accession>M7Z2C6</accession>
<dbReference type="PANTHER" id="PTHR31642:SF192">
    <property type="match status" value="1"/>
</dbReference>
<protein>
    <submittedName>
        <fullName evidence="4">Anthranilate N-benzoyltransferase protein 3</fullName>
    </submittedName>
</protein>
<sequence>MGVVDQQEVEVVESCMVKPSEETPSHGLWLSQLDLKMVNRGHTPNVYFYSPDSGDVDNFFDVARLKAAMAKALVPFYPLAGRLGADGDGRPEIDCAGQGVLFVVARSDLTVDGFVDFQPSPELRRLFVPRVEDSPSIMCAIQVTFMGCGGVALGTALHHVAIDAVSAVHFFQTWSGFCRDGDAAAAVLELPCHDRTLLCARSPPVVHPDALTVFSCPKLSLAVSAEPSGAVVNKIFVLSKDQVRDIESEELGSVARRINGAIRRMDDELVRSAIDYLEINGSKQPPSSMPKTELRVISWLGMPVYDADFAWEKPLVMHRAVQQRAGFVYLMDGVSGIGGVRILVSIYGSSNSQRLPAPAICHLRLVLCFQKPPSNPDFSTVAPFDPQHSDLLHYHHYVSNDNEEHDCIYPL</sequence>
<proteinExistence type="inferred from homology"/>
<keyword evidence="3" id="KW-0012">Acyltransferase</keyword>
<comment type="similarity">
    <text evidence="1">Belongs to the plant acyltransferase family.</text>
</comment>